<evidence type="ECO:0000256" key="1">
    <source>
        <dbReference type="ARBA" id="ARBA00004210"/>
    </source>
</evidence>
<evidence type="ECO:0000256" key="5">
    <source>
        <dbReference type="ARBA" id="ARBA00022553"/>
    </source>
</evidence>
<dbReference type="Pfam" id="PF11029">
    <property type="entry name" value="DAZAP2"/>
    <property type="match status" value="1"/>
</dbReference>
<keyword evidence="4" id="KW-0963">Cytoplasm</keyword>
<accession>A0A0L0CG26</accession>
<evidence type="ECO:0000256" key="3">
    <source>
        <dbReference type="ARBA" id="ARBA00014066"/>
    </source>
</evidence>
<feature type="region of interest" description="Disordered" evidence="11">
    <location>
        <begin position="1"/>
        <end position="52"/>
    </location>
</feature>
<evidence type="ECO:0000256" key="4">
    <source>
        <dbReference type="ARBA" id="ARBA00022490"/>
    </source>
</evidence>
<keyword evidence="7" id="KW-0539">Nucleus</keyword>
<evidence type="ECO:0000256" key="9">
    <source>
        <dbReference type="ARBA" id="ARBA00034352"/>
    </source>
</evidence>
<dbReference type="GO" id="GO:0016607">
    <property type="term" value="C:nuclear speck"/>
    <property type="evidence" value="ECO:0007669"/>
    <property type="project" value="UniProtKB-SubCell"/>
</dbReference>
<dbReference type="OMA" id="AMPMHIP"/>
<proteinExistence type="predicted"/>
<dbReference type="AlphaFoldDB" id="A0A0L0CG26"/>
<keyword evidence="5" id="KW-0597">Phosphoprotein</keyword>
<protein>
    <recommendedName>
        <fullName evidence="3">DAZ-associated protein 2</fullName>
    </recommendedName>
    <alternativeName>
        <fullName evidence="8">Deleted in azoospermia-associated protein 2</fullName>
    </alternativeName>
    <alternativeName>
        <fullName evidence="9">Proline-rich transcript in brain protein</fullName>
    </alternativeName>
</protein>
<evidence type="ECO:0000313" key="13">
    <source>
        <dbReference type="Proteomes" id="UP000037069"/>
    </source>
</evidence>
<evidence type="ECO:0000256" key="6">
    <source>
        <dbReference type="ARBA" id="ARBA00022843"/>
    </source>
</evidence>
<evidence type="ECO:0000256" key="7">
    <source>
        <dbReference type="ARBA" id="ARBA00023242"/>
    </source>
</evidence>
<evidence type="ECO:0000256" key="11">
    <source>
        <dbReference type="SAM" id="MobiDB-lite"/>
    </source>
</evidence>
<evidence type="ECO:0000256" key="10">
    <source>
        <dbReference type="ARBA" id="ARBA00045449"/>
    </source>
</evidence>
<evidence type="ECO:0000313" key="12">
    <source>
        <dbReference type="EMBL" id="KNC31200.1"/>
    </source>
</evidence>
<comment type="caution">
    <text evidence="12">The sequence shown here is derived from an EMBL/GenBank/DDBJ whole genome shotgun (WGS) entry which is preliminary data.</text>
</comment>
<evidence type="ECO:0000256" key="8">
    <source>
        <dbReference type="ARBA" id="ARBA00032174"/>
    </source>
</evidence>
<dbReference type="PANTHER" id="PTHR31638:SF3">
    <property type="entry name" value="DAZ-ASSOCIATED PROTEIN 2"/>
    <property type="match status" value="1"/>
</dbReference>
<keyword evidence="13" id="KW-1185">Reference proteome</keyword>
<comment type="subcellular location">
    <subcellularLocation>
        <location evidence="1">Cytoplasm</location>
        <location evidence="1">Stress granule</location>
    </subcellularLocation>
    <subcellularLocation>
        <location evidence="2">Nucleus speckle</location>
    </subcellularLocation>
</comment>
<gene>
    <name evidence="12" type="ORF">FF38_14295</name>
</gene>
<reference evidence="12 13" key="1">
    <citation type="journal article" date="2015" name="Nat. Commun.">
        <title>Lucilia cuprina genome unlocks parasitic fly biology to underpin future interventions.</title>
        <authorList>
            <person name="Anstead C.A."/>
            <person name="Korhonen P.K."/>
            <person name="Young N.D."/>
            <person name="Hall R.S."/>
            <person name="Jex A.R."/>
            <person name="Murali S.C."/>
            <person name="Hughes D.S."/>
            <person name="Lee S.F."/>
            <person name="Perry T."/>
            <person name="Stroehlein A.J."/>
            <person name="Ansell B.R."/>
            <person name="Breugelmans B."/>
            <person name="Hofmann A."/>
            <person name="Qu J."/>
            <person name="Dugan S."/>
            <person name="Lee S.L."/>
            <person name="Chao H."/>
            <person name="Dinh H."/>
            <person name="Han Y."/>
            <person name="Doddapaneni H.V."/>
            <person name="Worley K.C."/>
            <person name="Muzny D.M."/>
            <person name="Ioannidis P."/>
            <person name="Waterhouse R.M."/>
            <person name="Zdobnov E.M."/>
            <person name="James P.J."/>
            <person name="Bagnall N.H."/>
            <person name="Kotze A.C."/>
            <person name="Gibbs R.A."/>
            <person name="Richards S."/>
            <person name="Batterham P."/>
            <person name="Gasser R.B."/>
        </authorList>
    </citation>
    <scope>NUCLEOTIDE SEQUENCE [LARGE SCALE GENOMIC DNA]</scope>
    <source>
        <strain evidence="12 13">LS</strain>
        <tissue evidence="12">Full body</tissue>
    </source>
</reference>
<dbReference type="GO" id="GO:0010494">
    <property type="term" value="C:cytoplasmic stress granule"/>
    <property type="evidence" value="ECO:0007669"/>
    <property type="project" value="UniProtKB-SubCell"/>
</dbReference>
<organism evidence="12 13">
    <name type="scientific">Lucilia cuprina</name>
    <name type="common">Green bottle fly</name>
    <name type="synonym">Australian sheep blowfly</name>
    <dbReference type="NCBI Taxonomy" id="7375"/>
    <lineage>
        <taxon>Eukaryota</taxon>
        <taxon>Metazoa</taxon>
        <taxon>Ecdysozoa</taxon>
        <taxon>Arthropoda</taxon>
        <taxon>Hexapoda</taxon>
        <taxon>Insecta</taxon>
        <taxon>Pterygota</taxon>
        <taxon>Neoptera</taxon>
        <taxon>Endopterygota</taxon>
        <taxon>Diptera</taxon>
        <taxon>Brachycera</taxon>
        <taxon>Muscomorpha</taxon>
        <taxon>Oestroidea</taxon>
        <taxon>Calliphoridae</taxon>
        <taxon>Luciliinae</taxon>
        <taxon>Lucilia</taxon>
    </lineage>
</organism>
<dbReference type="InterPro" id="IPR022730">
    <property type="entry name" value="DAZ_assoc-2"/>
</dbReference>
<dbReference type="OrthoDB" id="7969459at2759"/>
<name>A0A0L0CG26_LUCCU</name>
<dbReference type="EMBL" id="JRES01000438">
    <property type="protein sequence ID" value="KNC31200.1"/>
    <property type="molecule type" value="Genomic_DNA"/>
</dbReference>
<dbReference type="Proteomes" id="UP000037069">
    <property type="component" value="Unassembled WGS sequence"/>
</dbReference>
<dbReference type="PANTHER" id="PTHR31638">
    <property type="entry name" value="DAZ-ASSOCIATED PROTEIN 2"/>
    <property type="match status" value="1"/>
</dbReference>
<sequence>MSKKSDKPQFHPPSMNPSEPDEFEQRGPPPPSYEECLKMNGGAGSTSHQYMYSNPTAYQQQQAFLPPAAYPAPSSYGYANPYQTHIQQQQSFYNSVNAASQSAVNKGAENVLYLAKGAKIRTTATGAISIPPPPPGCAPTPGQLAAMSGQPVMIKKEKKSFF</sequence>
<evidence type="ECO:0000256" key="2">
    <source>
        <dbReference type="ARBA" id="ARBA00004324"/>
    </source>
</evidence>
<keyword evidence="6" id="KW-0832">Ubl conjugation</keyword>
<comment type="function">
    <text evidence="10">In unstressed cells, promotes SIAH1-mediated polyubiquitination and degradation of the serine/threonine-protein kinase HIPK2, probably by acting as a loading factor that potentiates complex formation between HIPK2 and ubiquitin ligase SIAH1. In response to DNA damage, localizes to the nucleus following phosphorylation by HIPK2 and modulates the expression of a subset of TP53/p53 target genes by binding to TP53 at target gene promoters. This limits the expression of a number of cell death-mediating TP53 target genes, reducing DNA damage-induced cell death. Enhances the binding of transcription factor TCF7L2/TCF4, a Wnt signaling pathway effector, to the promoters of target genes. Plays a role in stress granule formation.</text>
</comment>